<dbReference type="HOGENOM" id="CLU_3389234_0_0_6"/>
<proteinExistence type="predicted"/>
<dbReference type="KEGG" id="eec:EcWSU1_01088"/>
<evidence type="ECO:0000313" key="2">
    <source>
        <dbReference type="Proteomes" id="UP000007838"/>
    </source>
</evidence>
<name>G8LCY0_9ENTR</name>
<sequence>MKQTTPDLARKKAFTLRVEWQHKTHPYALPIV</sequence>
<accession>G8LCY0</accession>
<reference evidence="1 2" key="1">
    <citation type="journal article" date="2011" name="Stand. Genomic Sci.">
        <title>Complete genome of the onion pathogen Enterobacter cloacae EcWSU1.</title>
        <authorList>
            <person name="Humann J.L."/>
            <person name="Wildung M."/>
            <person name="Cheng C.H."/>
            <person name="Lee T."/>
            <person name="Stewart J.E."/>
            <person name="Drew J.C."/>
            <person name="Triplett E.W."/>
            <person name="Main D."/>
            <person name="Schroeder B.K."/>
        </authorList>
    </citation>
    <scope>NUCLEOTIDE SEQUENCE [LARGE SCALE GENOMIC DNA]</scope>
    <source>
        <strain evidence="1 2">EcWSU1</strain>
    </source>
</reference>
<dbReference type="Proteomes" id="UP000007838">
    <property type="component" value="Chromosome"/>
</dbReference>
<protein>
    <submittedName>
        <fullName evidence="1">Uncharacterized protein</fullName>
    </submittedName>
</protein>
<organism evidence="1 2">
    <name type="scientific">Enterobacter ludwigii</name>
    <dbReference type="NCBI Taxonomy" id="299767"/>
    <lineage>
        <taxon>Bacteria</taxon>
        <taxon>Pseudomonadati</taxon>
        <taxon>Pseudomonadota</taxon>
        <taxon>Gammaproteobacteria</taxon>
        <taxon>Enterobacterales</taxon>
        <taxon>Enterobacteriaceae</taxon>
        <taxon>Enterobacter</taxon>
        <taxon>Enterobacter cloacae complex</taxon>
    </lineage>
</organism>
<dbReference type="EMBL" id="CP002886">
    <property type="protein sequence ID" value="AEW72528.1"/>
    <property type="molecule type" value="Genomic_DNA"/>
</dbReference>
<evidence type="ECO:0000313" key="1">
    <source>
        <dbReference type="EMBL" id="AEW72528.1"/>
    </source>
</evidence>
<dbReference type="AlphaFoldDB" id="G8LCY0"/>
<gene>
    <name evidence="1" type="ORF">EcWSU1_01088</name>
</gene>